<sequence>MAIQIFILSKLMEENTYPYKLKKQISALQPLDTVNGLTESKLYYHFESLAKQGFIEAKEIIKEENRPDKQVFAITDKGREILPKKIYKLFENAETIDDMVIGLANMKYIDRDKAISLIEKKLDALKKKREYLSKLEDQFPIEPDKKVLADFLDDYSKYRVDGSLQFFERLIEHIQKGEI</sequence>
<feature type="domain" description="Transcription regulator PadR N-terminal" evidence="1">
    <location>
        <begin position="7"/>
        <end position="82"/>
    </location>
</feature>
<dbReference type="PANTHER" id="PTHR43252">
    <property type="entry name" value="TRANSCRIPTIONAL REGULATOR YQJI"/>
    <property type="match status" value="1"/>
</dbReference>
<dbReference type="Pfam" id="PF03551">
    <property type="entry name" value="PadR"/>
    <property type="match status" value="1"/>
</dbReference>
<comment type="caution">
    <text evidence="2">The sequence shown here is derived from an EMBL/GenBank/DDBJ whole genome shotgun (WGS) entry which is preliminary data.</text>
</comment>
<dbReference type="InterPro" id="IPR005149">
    <property type="entry name" value="Tscrpt_reg_PadR_N"/>
</dbReference>
<evidence type="ECO:0000313" key="3">
    <source>
        <dbReference type="Proteomes" id="UP000030437"/>
    </source>
</evidence>
<protein>
    <submittedName>
        <fullName evidence="2">Transcriptional regulator</fullName>
    </submittedName>
</protein>
<dbReference type="PANTHER" id="PTHR43252:SF7">
    <property type="entry name" value="TRANSCRIPTIONAL REGULATOR YQJI"/>
    <property type="match status" value="1"/>
</dbReference>
<dbReference type="InterPro" id="IPR036388">
    <property type="entry name" value="WH-like_DNA-bd_sf"/>
</dbReference>
<keyword evidence="3" id="KW-1185">Reference proteome</keyword>
<evidence type="ECO:0000313" key="2">
    <source>
        <dbReference type="EMBL" id="KGR85794.1"/>
    </source>
</evidence>
<dbReference type="EMBL" id="JPVP01000053">
    <property type="protein sequence ID" value="KGR85794.1"/>
    <property type="molecule type" value="Genomic_DNA"/>
</dbReference>
<evidence type="ECO:0000259" key="1">
    <source>
        <dbReference type="Pfam" id="PF03551"/>
    </source>
</evidence>
<dbReference type="OrthoDB" id="9808762at2"/>
<proteinExistence type="predicted"/>
<dbReference type="RefSeq" id="WP_036153267.1">
    <property type="nucleotide sequence ID" value="NZ_AVCX01000008.1"/>
</dbReference>
<name>A0A0A3IM06_9BACI</name>
<dbReference type="Proteomes" id="UP000030437">
    <property type="component" value="Unassembled WGS sequence"/>
</dbReference>
<reference evidence="2 3" key="1">
    <citation type="submission" date="2014-02" db="EMBL/GenBank/DDBJ databases">
        <title>Draft genome sequence of Lysinibacillus odysseyi NBRC 100172.</title>
        <authorList>
            <person name="Zhang F."/>
            <person name="Wang G."/>
            <person name="Zhang L."/>
        </authorList>
    </citation>
    <scope>NUCLEOTIDE SEQUENCE [LARGE SCALE GENOMIC DNA]</scope>
    <source>
        <strain evidence="2 3">NBRC 100172</strain>
    </source>
</reference>
<dbReference type="Gene3D" id="1.10.10.10">
    <property type="entry name" value="Winged helix-like DNA-binding domain superfamily/Winged helix DNA-binding domain"/>
    <property type="match status" value="1"/>
</dbReference>
<gene>
    <name evidence="2" type="ORF">CD32_08065</name>
</gene>
<accession>A0A0A3IM06</accession>
<dbReference type="InterPro" id="IPR036390">
    <property type="entry name" value="WH_DNA-bd_sf"/>
</dbReference>
<dbReference type="AlphaFoldDB" id="A0A0A3IM06"/>
<dbReference type="SUPFAM" id="SSF46785">
    <property type="entry name" value="Winged helix' DNA-binding domain"/>
    <property type="match status" value="1"/>
</dbReference>
<organism evidence="2 3">
    <name type="scientific">Lysinibacillus odysseyi 34hs-1 = NBRC 100172</name>
    <dbReference type="NCBI Taxonomy" id="1220589"/>
    <lineage>
        <taxon>Bacteria</taxon>
        <taxon>Bacillati</taxon>
        <taxon>Bacillota</taxon>
        <taxon>Bacilli</taxon>
        <taxon>Bacillales</taxon>
        <taxon>Bacillaceae</taxon>
        <taxon>Lysinibacillus</taxon>
    </lineage>
</organism>
<dbReference type="STRING" id="1220589.CD32_08065"/>
<dbReference type="eggNOG" id="COG1695">
    <property type="taxonomic scope" value="Bacteria"/>
</dbReference>